<keyword evidence="2" id="KW-1185">Reference proteome</keyword>
<reference evidence="1 2" key="1">
    <citation type="submission" date="2016-10" db="EMBL/GenBank/DDBJ databases">
        <authorList>
            <person name="de Groot N.N."/>
        </authorList>
    </citation>
    <scope>NUCLEOTIDE SEQUENCE [LARGE SCALE GENOMIC DNA]</scope>
    <source>
        <strain evidence="1 2">CGMCC 1.9157</strain>
    </source>
</reference>
<organism evidence="1 2">
    <name type="scientific">Cohaesibacter marisflavi</name>
    <dbReference type="NCBI Taxonomy" id="655353"/>
    <lineage>
        <taxon>Bacteria</taxon>
        <taxon>Pseudomonadati</taxon>
        <taxon>Pseudomonadota</taxon>
        <taxon>Alphaproteobacteria</taxon>
        <taxon>Hyphomicrobiales</taxon>
        <taxon>Cohaesibacteraceae</taxon>
    </lineage>
</organism>
<dbReference type="OrthoDB" id="8404530at2"/>
<dbReference type="RefSeq" id="WP_090075754.1">
    <property type="nucleotide sequence ID" value="NZ_FOVR01000030.1"/>
</dbReference>
<dbReference type="STRING" id="655353.SAMN04488056_13011"/>
<dbReference type="Proteomes" id="UP000199236">
    <property type="component" value="Unassembled WGS sequence"/>
</dbReference>
<dbReference type="AlphaFoldDB" id="A0A1I5NGX4"/>
<sequence length="157" mass="17591">MMIAAKLLEIHGLKYASDGKAIIADTTQDFGAGQIRCDFVYRDGSQQTSPVYDAVRDFIASGVMEIDPPTPSEIIEEELFPLTPRQLRLVLSRNDYLVLVEPALEAIEDQQAREEALIEWGYATQYDPGNPLIEQLRLALGISEGEMDTMWRTAQTL</sequence>
<evidence type="ECO:0000313" key="1">
    <source>
        <dbReference type="EMBL" id="SFP20596.1"/>
    </source>
</evidence>
<gene>
    <name evidence="1" type="ORF">SAMN04488056_13011</name>
</gene>
<accession>A0A1I5NGX4</accession>
<name>A0A1I5NGX4_9HYPH</name>
<dbReference type="EMBL" id="FOVR01000030">
    <property type="protein sequence ID" value="SFP20596.1"/>
    <property type="molecule type" value="Genomic_DNA"/>
</dbReference>
<proteinExistence type="predicted"/>
<protein>
    <submittedName>
        <fullName evidence="1">Uncharacterized protein</fullName>
    </submittedName>
</protein>
<evidence type="ECO:0000313" key="2">
    <source>
        <dbReference type="Proteomes" id="UP000199236"/>
    </source>
</evidence>